<evidence type="ECO:0000313" key="3">
    <source>
        <dbReference type="Proteomes" id="UP001500936"/>
    </source>
</evidence>
<name>A0ABP8L047_9BACT</name>
<organism evidence="2 3">
    <name type="scientific">Nibrella viscosa</name>
    <dbReference type="NCBI Taxonomy" id="1084524"/>
    <lineage>
        <taxon>Bacteria</taxon>
        <taxon>Pseudomonadati</taxon>
        <taxon>Bacteroidota</taxon>
        <taxon>Cytophagia</taxon>
        <taxon>Cytophagales</taxon>
        <taxon>Spirosomataceae</taxon>
        <taxon>Nibrella</taxon>
    </lineage>
</organism>
<keyword evidence="3" id="KW-1185">Reference proteome</keyword>
<sequence length="77" mass="8504">MEEQRFRKRASGWAETGCGNRQYDSKFGGGSDLGQYPPGNTMLFNDHTVTHAERSAERSVRFHIPEGKGQVHALPGG</sequence>
<evidence type="ECO:0000256" key="1">
    <source>
        <dbReference type="SAM" id="MobiDB-lite"/>
    </source>
</evidence>
<dbReference type="Proteomes" id="UP001500936">
    <property type="component" value="Unassembled WGS sequence"/>
</dbReference>
<dbReference type="EMBL" id="BAABHB010000019">
    <property type="protein sequence ID" value="GAA4419624.1"/>
    <property type="molecule type" value="Genomic_DNA"/>
</dbReference>
<proteinExistence type="predicted"/>
<reference evidence="3" key="1">
    <citation type="journal article" date="2019" name="Int. J. Syst. Evol. Microbiol.">
        <title>The Global Catalogue of Microorganisms (GCM) 10K type strain sequencing project: providing services to taxonomists for standard genome sequencing and annotation.</title>
        <authorList>
            <consortium name="The Broad Institute Genomics Platform"/>
            <consortium name="The Broad Institute Genome Sequencing Center for Infectious Disease"/>
            <person name="Wu L."/>
            <person name="Ma J."/>
        </authorList>
    </citation>
    <scope>NUCLEOTIDE SEQUENCE [LARGE SCALE GENOMIC DNA]</scope>
    <source>
        <strain evidence="3">JCM 17925</strain>
    </source>
</reference>
<evidence type="ECO:0000313" key="2">
    <source>
        <dbReference type="EMBL" id="GAA4419624.1"/>
    </source>
</evidence>
<protein>
    <submittedName>
        <fullName evidence="2">Uncharacterized protein</fullName>
    </submittedName>
</protein>
<accession>A0ABP8L047</accession>
<gene>
    <name evidence="2" type="ORF">GCM10023187_54110</name>
</gene>
<feature type="compositionally biased region" description="Basic residues" evidence="1">
    <location>
        <begin position="1"/>
        <end position="10"/>
    </location>
</feature>
<comment type="caution">
    <text evidence="2">The sequence shown here is derived from an EMBL/GenBank/DDBJ whole genome shotgun (WGS) entry which is preliminary data.</text>
</comment>
<feature type="region of interest" description="Disordered" evidence="1">
    <location>
        <begin position="1"/>
        <end position="38"/>
    </location>
</feature>